<dbReference type="EMBL" id="CAJVPY010000588">
    <property type="protein sequence ID" value="CAG8481857.1"/>
    <property type="molecule type" value="Genomic_DNA"/>
</dbReference>
<gene>
    <name evidence="1" type="ORF">DERYTH_LOCUS1967</name>
</gene>
<organism evidence="1 2">
    <name type="scientific">Dentiscutata erythropus</name>
    <dbReference type="NCBI Taxonomy" id="1348616"/>
    <lineage>
        <taxon>Eukaryota</taxon>
        <taxon>Fungi</taxon>
        <taxon>Fungi incertae sedis</taxon>
        <taxon>Mucoromycota</taxon>
        <taxon>Glomeromycotina</taxon>
        <taxon>Glomeromycetes</taxon>
        <taxon>Diversisporales</taxon>
        <taxon>Gigasporaceae</taxon>
        <taxon>Dentiscutata</taxon>
    </lineage>
</organism>
<dbReference type="AlphaFoldDB" id="A0A9N8Z951"/>
<evidence type="ECO:0000313" key="2">
    <source>
        <dbReference type="Proteomes" id="UP000789405"/>
    </source>
</evidence>
<accession>A0A9N8Z951</accession>
<evidence type="ECO:0000313" key="1">
    <source>
        <dbReference type="EMBL" id="CAG8481857.1"/>
    </source>
</evidence>
<proteinExistence type="predicted"/>
<name>A0A9N8Z951_9GLOM</name>
<keyword evidence="2" id="KW-1185">Reference proteome</keyword>
<sequence length="69" mass="7975">MYINTYGRLQKGFSMSYSELINELLNCSLGVKQKWHGILQFTELPPSVYNSTPLVDFDFIGSKRISIER</sequence>
<comment type="caution">
    <text evidence="1">The sequence shown here is derived from an EMBL/GenBank/DDBJ whole genome shotgun (WGS) entry which is preliminary data.</text>
</comment>
<protein>
    <submittedName>
        <fullName evidence="1">2969_t:CDS:1</fullName>
    </submittedName>
</protein>
<reference evidence="1" key="1">
    <citation type="submission" date="2021-06" db="EMBL/GenBank/DDBJ databases">
        <authorList>
            <person name="Kallberg Y."/>
            <person name="Tangrot J."/>
            <person name="Rosling A."/>
        </authorList>
    </citation>
    <scope>NUCLEOTIDE SEQUENCE</scope>
    <source>
        <strain evidence="1">MA453B</strain>
    </source>
</reference>
<dbReference type="Proteomes" id="UP000789405">
    <property type="component" value="Unassembled WGS sequence"/>
</dbReference>